<name>A0A9X1VWI9_9BURK</name>
<reference evidence="2" key="1">
    <citation type="submission" date="2022-03" db="EMBL/GenBank/DDBJ databases">
        <authorList>
            <person name="Woo C.Y."/>
        </authorList>
    </citation>
    <scope>NUCLEOTIDE SEQUENCE</scope>
    <source>
        <strain evidence="2">CYS-02</strain>
    </source>
</reference>
<feature type="domain" description="VOC" evidence="1">
    <location>
        <begin position="5"/>
        <end position="132"/>
    </location>
</feature>
<sequence length="151" mass="16880">MGVTRLDHFTLRTSLMEETRRFFEQVAGFAVGPRPPFQFPGYWLYSGGTAVVHLAPHDPSDERLAAYLGDRQVGDDTGVVDHIAMRCTDLPAFEERLKTQGRAYRARTVPALEEHQVFVIAPGRLTIEFIFDATETSSWHSDEAGIAVDAQ</sequence>
<dbReference type="InterPro" id="IPR037523">
    <property type="entry name" value="VOC_core"/>
</dbReference>
<dbReference type="PANTHER" id="PTHR46142">
    <property type="match status" value="1"/>
</dbReference>
<organism evidence="2 3">
    <name type="scientific">Variovorax terrae</name>
    <dbReference type="NCBI Taxonomy" id="2923278"/>
    <lineage>
        <taxon>Bacteria</taxon>
        <taxon>Pseudomonadati</taxon>
        <taxon>Pseudomonadota</taxon>
        <taxon>Betaproteobacteria</taxon>
        <taxon>Burkholderiales</taxon>
        <taxon>Comamonadaceae</taxon>
        <taxon>Variovorax</taxon>
    </lineage>
</organism>
<evidence type="ECO:0000313" key="3">
    <source>
        <dbReference type="Proteomes" id="UP001139447"/>
    </source>
</evidence>
<dbReference type="AlphaFoldDB" id="A0A9X1VWI9"/>
<gene>
    <name evidence="2" type="ORF">MMF98_17980</name>
</gene>
<dbReference type="PROSITE" id="PS51819">
    <property type="entry name" value="VOC"/>
    <property type="match status" value="1"/>
</dbReference>
<dbReference type="EMBL" id="JALGBI010000002">
    <property type="protein sequence ID" value="MCJ0765106.1"/>
    <property type="molecule type" value="Genomic_DNA"/>
</dbReference>
<dbReference type="Gene3D" id="3.10.180.10">
    <property type="entry name" value="2,3-Dihydroxybiphenyl 1,2-Dioxygenase, domain 1"/>
    <property type="match status" value="1"/>
</dbReference>
<keyword evidence="2" id="KW-0560">Oxidoreductase</keyword>
<dbReference type="RefSeq" id="WP_243308189.1">
    <property type="nucleotide sequence ID" value="NZ_JALGBI010000002.1"/>
</dbReference>
<keyword evidence="2" id="KW-0223">Dioxygenase</keyword>
<dbReference type="PANTHER" id="PTHR46142:SF3">
    <property type="entry name" value="F18B13.24 PROTEIN"/>
    <property type="match status" value="1"/>
</dbReference>
<dbReference type="SUPFAM" id="SSF54593">
    <property type="entry name" value="Glyoxalase/Bleomycin resistance protein/Dihydroxybiphenyl dioxygenase"/>
    <property type="match status" value="1"/>
</dbReference>
<keyword evidence="3" id="KW-1185">Reference proteome</keyword>
<comment type="caution">
    <text evidence="2">The sequence shown here is derived from an EMBL/GenBank/DDBJ whole genome shotgun (WGS) entry which is preliminary data.</text>
</comment>
<dbReference type="InterPro" id="IPR029068">
    <property type="entry name" value="Glyas_Bleomycin-R_OHBP_Dase"/>
</dbReference>
<dbReference type="Proteomes" id="UP001139447">
    <property type="component" value="Unassembled WGS sequence"/>
</dbReference>
<proteinExistence type="predicted"/>
<evidence type="ECO:0000259" key="1">
    <source>
        <dbReference type="PROSITE" id="PS51819"/>
    </source>
</evidence>
<accession>A0A9X1VWI9</accession>
<dbReference type="GO" id="GO:0051213">
    <property type="term" value="F:dioxygenase activity"/>
    <property type="evidence" value="ECO:0007669"/>
    <property type="project" value="UniProtKB-KW"/>
</dbReference>
<protein>
    <submittedName>
        <fullName evidence="2">Extradiol dioxygenase</fullName>
    </submittedName>
</protein>
<evidence type="ECO:0000313" key="2">
    <source>
        <dbReference type="EMBL" id="MCJ0765106.1"/>
    </source>
</evidence>